<dbReference type="Gene3D" id="3.40.50.2300">
    <property type="match status" value="2"/>
</dbReference>
<dbReference type="InterPro" id="IPR046335">
    <property type="entry name" value="LacI/GalR-like_sensor"/>
</dbReference>
<name>A0ABS5YJP0_9ACTN</name>
<sequence length="337" mass="35220">MGRLTIKDVARAAGVHPATASRALNPLLPGRISAGTTERVARAAAELGYVADPVGRSLRTQRSGTVGVLVPDLLNPFYPPVLRGVQEVLRGHGFEALIASTDNDPGRAGALLDVFRGRRCEGYVIASASRRDDAVGRLIAEGVPVVLVNRLTEAAAPSVTSDDARGIGQAVRHLAELGHTRIGHLAGPSGISVTRAREAAWRAGLRAAGLTPERSWVVRAGQYTASAGERACGTLLDRGEVTAILAGNDMIAVGCYAAFAARGLSCPEDVSLVGINNMPLAEWLRPSLTTVAIDQEELGARAARLLLARLADPAARVGDVALPTELVVRRSTGPVRP</sequence>
<proteinExistence type="predicted"/>
<dbReference type="Gene3D" id="1.10.260.40">
    <property type="entry name" value="lambda repressor-like DNA-binding domains"/>
    <property type="match status" value="1"/>
</dbReference>
<dbReference type="PROSITE" id="PS50932">
    <property type="entry name" value="HTH_LACI_2"/>
    <property type="match status" value="1"/>
</dbReference>
<evidence type="ECO:0000256" key="3">
    <source>
        <dbReference type="ARBA" id="ARBA00023163"/>
    </source>
</evidence>
<keyword evidence="1" id="KW-0805">Transcription regulation</keyword>
<gene>
    <name evidence="5" type="ORF">KOI35_08950</name>
</gene>
<dbReference type="InterPro" id="IPR010982">
    <property type="entry name" value="Lambda_DNA-bd_dom_sf"/>
</dbReference>
<dbReference type="CDD" id="cd06267">
    <property type="entry name" value="PBP1_LacI_sugar_binding-like"/>
    <property type="match status" value="1"/>
</dbReference>
<dbReference type="Proteomes" id="UP001519654">
    <property type="component" value="Unassembled WGS sequence"/>
</dbReference>
<keyword evidence="2" id="KW-0238">DNA-binding</keyword>
<dbReference type="Pfam" id="PF13377">
    <property type="entry name" value="Peripla_BP_3"/>
    <property type="match status" value="1"/>
</dbReference>
<evidence type="ECO:0000313" key="6">
    <source>
        <dbReference type="Proteomes" id="UP001519654"/>
    </source>
</evidence>
<dbReference type="EMBL" id="JAHKKG010000003">
    <property type="protein sequence ID" value="MBU2663632.1"/>
    <property type="molecule type" value="Genomic_DNA"/>
</dbReference>
<keyword evidence="3" id="KW-0804">Transcription</keyword>
<keyword evidence="6" id="KW-1185">Reference proteome</keyword>
<comment type="caution">
    <text evidence="5">The sequence shown here is derived from an EMBL/GenBank/DDBJ whole genome shotgun (WGS) entry which is preliminary data.</text>
</comment>
<dbReference type="PANTHER" id="PTHR30146">
    <property type="entry name" value="LACI-RELATED TRANSCRIPTIONAL REPRESSOR"/>
    <property type="match status" value="1"/>
</dbReference>
<accession>A0ABS5YJP0</accession>
<dbReference type="SUPFAM" id="SSF47413">
    <property type="entry name" value="lambda repressor-like DNA-binding domains"/>
    <property type="match status" value="1"/>
</dbReference>
<evidence type="ECO:0000256" key="2">
    <source>
        <dbReference type="ARBA" id="ARBA00023125"/>
    </source>
</evidence>
<dbReference type="RefSeq" id="WP_215785619.1">
    <property type="nucleotide sequence ID" value="NZ_JAHKKG010000003.1"/>
</dbReference>
<feature type="domain" description="HTH lacI-type" evidence="4">
    <location>
        <begin position="4"/>
        <end position="60"/>
    </location>
</feature>
<evidence type="ECO:0000259" key="4">
    <source>
        <dbReference type="PROSITE" id="PS50932"/>
    </source>
</evidence>
<evidence type="ECO:0000313" key="5">
    <source>
        <dbReference type="EMBL" id="MBU2663632.1"/>
    </source>
</evidence>
<protein>
    <submittedName>
        <fullName evidence="5">LacI family transcriptional regulator</fullName>
    </submittedName>
</protein>
<dbReference type="InterPro" id="IPR028082">
    <property type="entry name" value="Peripla_BP_I"/>
</dbReference>
<reference evidence="5 6" key="1">
    <citation type="submission" date="2021-06" db="EMBL/GenBank/DDBJ databases">
        <title>Actinoplanes lichenicola sp. nov., and Actinoplanes ovalisporus sp. nov., isolated from lichen in Thailand.</title>
        <authorList>
            <person name="Saeng-In P."/>
            <person name="Kanchanasin P."/>
            <person name="Yuki M."/>
            <person name="Kudo T."/>
            <person name="Ohkuma M."/>
            <person name="Phongsopitanun W."/>
            <person name="Tanasupawat S."/>
        </authorList>
    </citation>
    <scope>NUCLEOTIDE SEQUENCE [LARGE SCALE GENOMIC DNA]</scope>
    <source>
        <strain evidence="5 6">NBRC 110975</strain>
    </source>
</reference>
<organism evidence="5 6">
    <name type="scientific">Paractinoplanes bogorensis</name>
    <dbReference type="NCBI Taxonomy" id="1610840"/>
    <lineage>
        <taxon>Bacteria</taxon>
        <taxon>Bacillati</taxon>
        <taxon>Actinomycetota</taxon>
        <taxon>Actinomycetes</taxon>
        <taxon>Micromonosporales</taxon>
        <taxon>Micromonosporaceae</taxon>
        <taxon>Paractinoplanes</taxon>
    </lineage>
</organism>
<evidence type="ECO:0000256" key="1">
    <source>
        <dbReference type="ARBA" id="ARBA00023015"/>
    </source>
</evidence>
<dbReference type="CDD" id="cd01392">
    <property type="entry name" value="HTH_LacI"/>
    <property type="match status" value="1"/>
</dbReference>
<dbReference type="SMART" id="SM00354">
    <property type="entry name" value="HTH_LACI"/>
    <property type="match status" value="1"/>
</dbReference>
<dbReference type="InterPro" id="IPR000843">
    <property type="entry name" value="HTH_LacI"/>
</dbReference>
<dbReference type="Pfam" id="PF00356">
    <property type="entry name" value="LacI"/>
    <property type="match status" value="1"/>
</dbReference>
<dbReference type="SUPFAM" id="SSF53822">
    <property type="entry name" value="Periplasmic binding protein-like I"/>
    <property type="match status" value="1"/>
</dbReference>
<dbReference type="PANTHER" id="PTHR30146:SF138">
    <property type="entry name" value="TRANSCRIPTIONAL REGULATORY PROTEIN"/>
    <property type="match status" value="1"/>
</dbReference>